<reference evidence="1 2" key="1">
    <citation type="submission" date="2018-08" db="EMBL/GenBank/DDBJ databases">
        <title>Lysobacter soli KCTC 22011, whole genome shotgun sequence.</title>
        <authorList>
            <person name="Zhang X."/>
            <person name="Feng G."/>
            <person name="Zhu H."/>
        </authorList>
    </citation>
    <scope>NUCLEOTIDE SEQUENCE [LARGE SCALE GENOMIC DNA]</scope>
    <source>
        <strain evidence="1 2">KCTC 22011</strain>
    </source>
</reference>
<dbReference type="Pfam" id="PF10604">
    <property type="entry name" value="Polyketide_cyc2"/>
    <property type="match status" value="1"/>
</dbReference>
<proteinExistence type="predicted"/>
<evidence type="ECO:0000313" key="1">
    <source>
        <dbReference type="EMBL" id="RDY65397.1"/>
    </source>
</evidence>
<dbReference type="CDD" id="cd07818">
    <property type="entry name" value="SRPBCC_1"/>
    <property type="match status" value="1"/>
</dbReference>
<dbReference type="SUPFAM" id="SSF55961">
    <property type="entry name" value="Bet v1-like"/>
    <property type="match status" value="1"/>
</dbReference>
<comment type="caution">
    <text evidence="1">The sequence shown here is derived from an EMBL/GenBank/DDBJ whole genome shotgun (WGS) entry which is preliminary data.</text>
</comment>
<evidence type="ECO:0000313" key="2">
    <source>
        <dbReference type="Proteomes" id="UP000256829"/>
    </source>
</evidence>
<gene>
    <name evidence="1" type="ORF">DX912_17540</name>
</gene>
<protein>
    <submittedName>
        <fullName evidence="1">Polyketide cyclase</fullName>
    </submittedName>
</protein>
<dbReference type="Proteomes" id="UP000256829">
    <property type="component" value="Unassembled WGS sequence"/>
</dbReference>
<organism evidence="1 2">
    <name type="scientific">Lysobacter soli</name>
    <dbReference type="NCBI Taxonomy" id="453783"/>
    <lineage>
        <taxon>Bacteria</taxon>
        <taxon>Pseudomonadati</taxon>
        <taxon>Pseudomonadota</taxon>
        <taxon>Gammaproteobacteria</taxon>
        <taxon>Lysobacterales</taxon>
        <taxon>Lysobacteraceae</taxon>
        <taxon>Lysobacter</taxon>
    </lineage>
</organism>
<dbReference type="AlphaFoldDB" id="A0A3D8V7J0"/>
<sequence length="177" mass="19622">MWKIIGLIVLVVIVAVLVFAATRPDTFRIERSIVVNAPPQRVFEQVNDFNRWRAWSPFETLDPAMKREIAGAQCGTGAVYTWDGNSKAGAGRMEIVESVPASKVGIKLDFTRPMEAHNTAEFVIVPEGTNASRVTWAMHGPQPYIGKVMSLVFSMDRMVGKDFERGLANLKKLAEQG</sequence>
<keyword evidence="2" id="KW-1185">Reference proteome</keyword>
<dbReference type="Gene3D" id="3.30.530.20">
    <property type="match status" value="1"/>
</dbReference>
<dbReference type="EMBL" id="QTJR01000019">
    <property type="protein sequence ID" value="RDY65397.1"/>
    <property type="molecule type" value="Genomic_DNA"/>
</dbReference>
<dbReference type="InterPro" id="IPR019587">
    <property type="entry name" value="Polyketide_cyclase/dehydratase"/>
</dbReference>
<dbReference type="InterPro" id="IPR023393">
    <property type="entry name" value="START-like_dom_sf"/>
</dbReference>
<name>A0A3D8V7J0_9GAMM</name>
<accession>A0A3D8V7J0</accession>
<dbReference type="RefSeq" id="WP_115844795.1">
    <property type="nucleotide sequence ID" value="NZ_CP183976.1"/>
</dbReference>